<evidence type="ECO:0000256" key="6">
    <source>
        <dbReference type="ARBA" id="ARBA00022777"/>
    </source>
</evidence>
<keyword evidence="9" id="KW-1133">Transmembrane helix</keyword>
<comment type="catalytic activity">
    <reaction evidence="1">
        <text>ATP + protein L-histidine = ADP + protein N-phospho-L-histidine.</text>
        <dbReference type="EC" id="2.7.13.3"/>
    </reaction>
</comment>
<dbReference type="Proteomes" id="UP000295302">
    <property type="component" value="Unassembled WGS sequence"/>
</dbReference>
<evidence type="ECO:0000256" key="4">
    <source>
        <dbReference type="ARBA" id="ARBA00022679"/>
    </source>
</evidence>
<accession>A0A4R4XU23</accession>
<evidence type="ECO:0000256" key="9">
    <source>
        <dbReference type="SAM" id="Phobius"/>
    </source>
</evidence>
<evidence type="ECO:0000256" key="8">
    <source>
        <dbReference type="ARBA" id="ARBA00023012"/>
    </source>
</evidence>
<proteinExistence type="predicted"/>
<sequence length="466" mass="48526">MQDETVRRLWLPVVLAAVAGTAAGVTTSGGPGWTVLAGVALSAGLVWAVRPASVPAITPAVLVVTAAIAGAASADQSLEGAVLGTVAALGIAVVAALPAGIGAVVRQRAAHRRQGWELARAVAAEEEARVESAVAQERATMAGEVHDRLGHQLTLIAVRLGRMTLDPDVPAPIRDTIEEIRADAADAAAELGETVQFLRAGSARAPAVQPLGEIVESARRSGLQITATLAEGLEGRLGAHARAAVERVVTEALTNAAKHAPESVITVEADVDDGIATVTVRNAPHASTAETPAPSSGHGLASLRHRLEVLGGRLDVESERGFSLRAWVPADAAPSPAPNRTQQVVLQERAMAERARRTRRLAWTVPVALSGAAVTLAVAYFVYVTAFSVLSPGEFSRIRIGMDQAEAEELLPSVEMLDAPRDVSAPRPGETCRFYEASLSFFARDDVYRVCFGDGTVATADIISAP</sequence>
<dbReference type="Gene3D" id="1.20.5.1930">
    <property type="match status" value="1"/>
</dbReference>
<dbReference type="InterPro" id="IPR050482">
    <property type="entry name" value="Sensor_HK_TwoCompSys"/>
</dbReference>
<dbReference type="OrthoDB" id="227596at2"/>
<dbReference type="GO" id="GO:0046983">
    <property type="term" value="F:protein dimerization activity"/>
    <property type="evidence" value="ECO:0007669"/>
    <property type="project" value="InterPro"/>
</dbReference>
<name>A0A4R4XU23_9ACTN</name>
<feature type="transmembrane region" description="Helical" evidence="9">
    <location>
        <begin position="56"/>
        <end position="74"/>
    </location>
</feature>
<feature type="transmembrane region" description="Helical" evidence="9">
    <location>
        <begin position="361"/>
        <end position="383"/>
    </location>
</feature>
<evidence type="ECO:0000256" key="3">
    <source>
        <dbReference type="ARBA" id="ARBA00022553"/>
    </source>
</evidence>
<organism evidence="12 13">
    <name type="scientific">Nonomuraea terrae</name>
    <dbReference type="NCBI Taxonomy" id="2530383"/>
    <lineage>
        <taxon>Bacteria</taxon>
        <taxon>Bacillati</taxon>
        <taxon>Actinomycetota</taxon>
        <taxon>Actinomycetes</taxon>
        <taxon>Streptosporangiales</taxon>
        <taxon>Streptosporangiaceae</taxon>
        <taxon>Nonomuraea</taxon>
    </lineage>
</organism>
<evidence type="ECO:0000256" key="1">
    <source>
        <dbReference type="ARBA" id="ARBA00000085"/>
    </source>
</evidence>
<dbReference type="GO" id="GO:0016020">
    <property type="term" value="C:membrane"/>
    <property type="evidence" value="ECO:0007669"/>
    <property type="project" value="InterPro"/>
</dbReference>
<evidence type="ECO:0000259" key="10">
    <source>
        <dbReference type="Pfam" id="PF02518"/>
    </source>
</evidence>
<evidence type="ECO:0000256" key="2">
    <source>
        <dbReference type="ARBA" id="ARBA00012438"/>
    </source>
</evidence>
<dbReference type="GO" id="GO:0005524">
    <property type="term" value="F:ATP binding"/>
    <property type="evidence" value="ECO:0007669"/>
    <property type="project" value="UniProtKB-KW"/>
</dbReference>
<keyword evidence="3" id="KW-0597">Phosphoprotein</keyword>
<evidence type="ECO:0000313" key="12">
    <source>
        <dbReference type="EMBL" id="TDD34833.1"/>
    </source>
</evidence>
<dbReference type="PANTHER" id="PTHR24421:SF10">
    <property type="entry name" value="NITRATE_NITRITE SENSOR PROTEIN NARQ"/>
    <property type="match status" value="1"/>
</dbReference>
<evidence type="ECO:0000256" key="7">
    <source>
        <dbReference type="ARBA" id="ARBA00022840"/>
    </source>
</evidence>
<protein>
    <recommendedName>
        <fullName evidence="2">histidine kinase</fullName>
        <ecNumber evidence="2">2.7.13.3</ecNumber>
    </recommendedName>
</protein>
<dbReference type="SUPFAM" id="SSF55874">
    <property type="entry name" value="ATPase domain of HSP90 chaperone/DNA topoisomerase II/histidine kinase"/>
    <property type="match status" value="1"/>
</dbReference>
<reference evidence="12 13" key="1">
    <citation type="submission" date="2019-03" db="EMBL/GenBank/DDBJ databases">
        <title>Draft genome sequences of novel Actinobacteria.</title>
        <authorList>
            <person name="Sahin N."/>
            <person name="Ay H."/>
            <person name="Saygin H."/>
        </authorList>
    </citation>
    <scope>NUCLEOTIDE SEQUENCE [LARGE SCALE GENOMIC DNA]</scope>
    <source>
        <strain evidence="12 13">CH32</strain>
    </source>
</reference>
<gene>
    <name evidence="12" type="ORF">E1286_40335</name>
</gene>
<dbReference type="EMBL" id="SMKQ01000228">
    <property type="protein sequence ID" value="TDD34833.1"/>
    <property type="molecule type" value="Genomic_DNA"/>
</dbReference>
<keyword evidence="6 12" id="KW-0418">Kinase</keyword>
<keyword evidence="8" id="KW-0902">Two-component regulatory system</keyword>
<dbReference type="PANTHER" id="PTHR24421">
    <property type="entry name" value="NITRATE/NITRITE SENSOR PROTEIN NARX-RELATED"/>
    <property type="match status" value="1"/>
</dbReference>
<evidence type="ECO:0000256" key="5">
    <source>
        <dbReference type="ARBA" id="ARBA00022741"/>
    </source>
</evidence>
<dbReference type="Gene3D" id="3.30.565.10">
    <property type="entry name" value="Histidine kinase-like ATPase, C-terminal domain"/>
    <property type="match status" value="1"/>
</dbReference>
<dbReference type="CDD" id="cd16917">
    <property type="entry name" value="HATPase_UhpB-NarQ-NarX-like"/>
    <property type="match status" value="1"/>
</dbReference>
<feature type="domain" description="Histidine kinase/HSP90-like ATPase" evidence="10">
    <location>
        <begin position="244"/>
        <end position="330"/>
    </location>
</feature>
<dbReference type="Pfam" id="PF07730">
    <property type="entry name" value="HisKA_3"/>
    <property type="match status" value="1"/>
</dbReference>
<keyword evidence="5" id="KW-0547">Nucleotide-binding</keyword>
<feature type="transmembrane region" description="Helical" evidence="9">
    <location>
        <begin position="33"/>
        <end position="49"/>
    </location>
</feature>
<feature type="domain" description="Signal transduction histidine kinase subgroup 3 dimerisation and phosphoacceptor" evidence="11">
    <location>
        <begin position="137"/>
        <end position="200"/>
    </location>
</feature>
<dbReference type="EC" id="2.7.13.3" evidence="2"/>
<dbReference type="AlphaFoldDB" id="A0A4R4XU23"/>
<evidence type="ECO:0000313" key="13">
    <source>
        <dbReference type="Proteomes" id="UP000295302"/>
    </source>
</evidence>
<dbReference type="InterPro" id="IPR011712">
    <property type="entry name" value="Sig_transdc_His_kin_sub3_dim/P"/>
</dbReference>
<dbReference type="InterPro" id="IPR003594">
    <property type="entry name" value="HATPase_dom"/>
</dbReference>
<keyword evidence="9" id="KW-0472">Membrane</keyword>
<comment type="caution">
    <text evidence="12">The sequence shown here is derived from an EMBL/GenBank/DDBJ whole genome shotgun (WGS) entry which is preliminary data.</text>
</comment>
<evidence type="ECO:0000259" key="11">
    <source>
        <dbReference type="Pfam" id="PF07730"/>
    </source>
</evidence>
<feature type="transmembrane region" description="Helical" evidence="9">
    <location>
        <begin position="80"/>
        <end position="105"/>
    </location>
</feature>
<dbReference type="RefSeq" id="WP_132621492.1">
    <property type="nucleotide sequence ID" value="NZ_SMKQ01000228.1"/>
</dbReference>
<dbReference type="GO" id="GO:0000155">
    <property type="term" value="F:phosphorelay sensor kinase activity"/>
    <property type="evidence" value="ECO:0007669"/>
    <property type="project" value="InterPro"/>
</dbReference>
<keyword evidence="4" id="KW-0808">Transferase</keyword>
<dbReference type="Pfam" id="PF02518">
    <property type="entry name" value="HATPase_c"/>
    <property type="match status" value="1"/>
</dbReference>
<dbReference type="InterPro" id="IPR036890">
    <property type="entry name" value="HATPase_C_sf"/>
</dbReference>
<keyword evidence="13" id="KW-1185">Reference proteome</keyword>
<keyword evidence="7" id="KW-0067">ATP-binding</keyword>
<keyword evidence="9" id="KW-0812">Transmembrane</keyword>